<sequence length="292" mass="32391">MAQKQIVAYLGPRSSYSHQAALDCFDPEAFEFHPQVTIADIFSAVQTRSTTYGVVPFENSTNGSVVFTLDLFCDRDGLFSDVQVVSEAYLDVHHCLLGLPRPAPLSPANVTKIYSHPQAFGQCEKFLTKHLKGVERVDVSSTSKAAEIVKREPGAVAIASRIASEVHGLDILAPNIEDSPDNTTRFLVLSTGEAQESNYDGGERRDKTLIGFTIDHARPGALCDSLRVFKDHGLNLTSIASRPSRVTPWNYIFFVEFSGHKEEDGVKKAVKEMADYCLGYRVWGSFRDRQKR</sequence>
<dbReference type="PROSITE" id="PS51171">
    <property type="entry name" value="PREPHENATE_DEHYDR_3"/>
    <property type="match status" value="1"/>
</dbReference>
<dbReference type="InterPro" id="IPR002912">
    <property type="entry name" value="ACT_dom"/>
</dbReference>
<evidence type="ECO:0000313" key="11">
    <source>
        <dbReference type="Proteomes" id="UP000267821"/>
    </source>
</evidence>
<evidence type="ECO:0000256" key="5">
    <source>
        <dbReference type="ARBA" id="ARBA00023222"/>
    </source>
</evidence>
<dbReference type="GO" id="GO:0004664">
    <property type="term" value="F:prephenate dehydratase activity"/>
    <property type="evidence" value="ECO:0007669"/>
    <property type="project" value="UniProtKB-EC"/>
</dbReference>
<protein>
    <recommendedName>
        <fullName evidence="2">prephenate dehydratase</fullName>
        <ecNumber evidence="2">4.2.1.51</ecNumber>
    </recommendedName>
</protein>
<dbReference type="UniPathway" id="UPA00121">
    <property type="reaction ID" value="UER00345"/>
</dbReference>
<dbReference type="PANTHER" id="PTHR21022">
    <property type="entry name" value="PREPHENATE DEHYDRATASE P PROTEIN"/>
    <property type="match status" value="1"/>
</dbReference>
<comment type="pathway">
    <text evidence="1">Amino-acid biosynthesis; L-phenylalanine biosynthesis; phenylpyruvate from prephenate: step 1/1.</text>
</comment>
<dbReference type="InParanoid" id="A0A3N4LRW7"/>
<keyword evidence="11" id="KW-1185">Reference proteome</keyword>
<dbReference type="Gene3D" id="3.40.190.10">
    <property type="entry name" value="Periplasmic binding protein-like II"/>
    <property type="match status" value="2"/>
</dbReference>
<dbReference type="EC" id="4.2.1.51" evidence="2"/>
<dbReference type="CDD" id="cd04905">
    <property type="entry name" value="ACT_CM-PDT"/>
    <property type="match status" value="1"/>
</dbReference>
<dbReference type="FunFam" id="3.40.190.10:FF:000228">
    <property type="entry name" value="Chorismate mutase/prephenate dehydratase"/>
    <property type="match status" value="1"/>
</dbReference>
<feature type="domain" description="ACT" evidence="9">
    <location>
        <begin position="210"/>
        <end position="285"/>
    </location>
</feature>
<dbReference type="SUPFAM" id="SSF53850">
    <property type="entry name" value="Periplasmic binding protein-like II"/>
    <property type="match status" value="1"/>
</dbReference>
<gene>
    <name evidence="10" type="ORF">L211DRAFT_822376</name>
</gene>
<dbReference type="STRING" id="1051890.A0A3N4LRW7"/>
<keyword evidence="5" id="KW-0584">Phenylalanine biosynthesis</keyword>
<dbReference type="GO" id="GO:0005737">
    <property type="term" value="C:cytoplasm"/>
    <property type="evidence" value="ECO:0007669"/>
    <property type="project" value="TreeGrafter"/>
</dbReference>
<evidence type="ECO:0000256" key="3">
    <source>
        <dbReference type="ARBA" id="ARBA00022605"/>
    </source>
</evidence>
<dbReference type="SUPFAM" id="SSF55021">
    <property type="entry name" value="ACT-like"/>
    <property type="match status" value="1"/>
</dbReference>
<keyword evidence="6" id="KW-0456">Lyase</keyword>
<evidence type="ECO:0000259" key="8">
    <source>
        <dbReference type="PROSITE" id="PS51171"/>
    </source>
</evidence>
<dbReference type="InterPro" id="IPR045865">
    <property type="entry name" value="ACT-like_dom_sf"/>
</dbReference>
<evidence type="ECO:0000256" key="1">
    <source>
        <dbReference type="ARBA" id="ARBA00004741"/>
    </source>
</evidence>
<dbReference type="CDD" id="cd13532">
    <property type="entry name" value="PBP2_PDT_like"/>
    <property type="match status" value="1"/>
</dbReference>
<dbReference type="OrthoDB" id="983542at2759"/>
<dbReference type="NCBIfam" id="NF008865">
    <property type="entry name" value="PRK11898.1"/>
    <property type="match status" value="1"/>
</dbReference>
<dbReference type="Proteomes" id="UP000267821">
    <property type="component" value="Unassembled WGS sequence"/>
</dbReference>
<dbReference type="EMBL" id="ML121537">
    <property type="protein sequence ID" value="RPB25606.1"/>
    <property type="molecule type" value="Genomic_DNA"/>
</dbReference>
<dbReference type="Pfam" id="PF01842">
    <property type="entry name" value="ACT"/>
    <property type="match status" value="1"/>
</dbReference>
<evidence type="ECO:0000256" key="2">
    <source>
        <dbReference type="ARBA" id="ARBA00013147"/>
    </source>
</evidence>
<comment type="catalytic activity">
    <reaction evidence="7">
        <text>prephenate + H(+) = 3-phenylpyruvate + CO2 + H2O</text>
        <dbReference type="Rhea" id="RHEA:21648"/>
        <dbReference type="ChEBI" id="CHEBI:15377"/>
        <dbReference type="ChEBI" id="CHEBI:15378"/>
        <dbReference type="ChEBI" id="CHEBI:16526"/>
        <dbReference type="ChEBI" id="CHEBI:18005"/>
        <dbReference type="ChEBI" id="CHEBI:29934"/>
        <dbReference type="EC" id="4.2.1.51"/>
    </reaction>
</comment>
<dbReference type="AlphaFoldDB" id="A0A3N4LRW7"/>
<dbReference type="Gene3D" id="3.30.70.260">
    <property type="match status" value="1"/>
</dbReference>
<dbReference type="FunFam" id="3.40.190.10:FF:000034">
    <property type="entry name" value="Chorismate mutase/prephenate dehydratase"/>
    <property type="match status" value="1"/>
</dbReference>
<dbReference type="InterPro" id="IPR001086">
    <property type="entry name" value="Preph_deHydtase"/>
</dbReference>
<keyword evidence="3" id="KW-0028">Amino-acid biosynthesis</keyword>
<evidence type="ECO:0000313" key="10">
    <source>
        <dbReference type="EMBL" id="RPB25606.1"/>
    </source>
</evidence>
<dbReference type="GO" id="GO:0009094">
    <property type="term" value="P:L-phenylalanine biosynthetic process"/>
    <property type="evidence" value="ECO:0007669"/>
    <property type="project" value="UniProtKB-UniPathway"/>
</dbReference>
<proteinExistence type="predicted"/>
<evidence type="ECO:0000256" key="4">
    <source>
        <dbReference type="ARBA" id="ARBA00023141"/>
    </source>
</evidence>
<accession>A0A3N4LRW7</accession>
<dbReference type="PIRSF" id="PIRSF001500">
    <property type="entry name" value="Chor_mut_pdt_Ppr"/>
    <property type="match status" value="1"/>
</dbReference>
<feature type="domain" description="Prephenate dehydratase" evidence="8">
    <location>
        <begin position="6"/>
        <end position="191"/>
    </location>
</feature>
<reference evidence="10 11" key="1">
    <citation type="journal article" date="2018" name="Nat. Ecol. Evol.">
        <title>Pezizomycetes genomes reveal the molecular basis of ectomycorrhizal truffle lifestyle.</title>
        <authorList>
            <person name="Murat C."/>
            <person name="Payen T."/>
            <person name="Noel B."/>
            <person name="Kuo A."/>
            <person name="Morin E."/>
            <person name="Chen J."/>
            <person name="Kohler A."/>
            <person name="Krizsan K."/>
            <person name="Balestrini R."/>
            <person name="Da Silva C."/>
            <person name="Montanini B."/>
            <person name="Hainaut M."/>
            <person name="Levati E."/>
            <person name="Barry K.W."/>
            <person name="Belfiori B."/>
            <person name="Cichocki N."/>
            <person name="Clum A."/>
            <person name="Dockter R.B."/>
            <person name="Fauchery L."/>
            <person name="Guy J."/>
            <person name="Iotti M."/>
            <person name="Le Tacon F."/>
            <person name="Lindquist E.A."/>
            <person name="Lipzen A."/>
            <person name="Malagnac F."/>
            <person name="Mello A."/>
            <person name="Molinier V."/>
            <person name="Miyauchi S."/>
            <person name="Poulain J."/>
            <person name="Riccioni C."/>
            <person name="Rubini A."/>
            <person name="Sitrit Y."/>
            <person name="Splivallo R."/>
            <person name="Traeger S."/>
            <person name="Wang M."/>
            <person name="Zifcakova L."/>
            <person name="Wipf D."/>
            <person name="Zambonelli A."/>
            <person name="Paolocci F."/>
            <person name="Nowrousian M."/>
            <person name="Ottonello S."/>
            <person name="Baldrian P."/>
            <person name="Spatafora J.W."/>
            <person name="Henrissat B."/>
            <person name="Nagy L.G."/>
            <person name="Aury J.M."/>
            <person name="Wincker P."/>
            <person name="Grigoriev I.V."/>
            <person name="Bonfante P."/>
            <person name="Martin F.M."/>
        </authorList>
    </citation>
    <scope>NUCLEOTIDE SEQUENCE [LARGE SCALE GENOMIC DNA]</scope>
    <source>
        <strain evidence="10 11">ATCC MYA-4762</strain>
    </source>
</reference>
<evidence type="ECO:0000256" key="7">
    <source>
        <dbReference type="ARBA" id="ARBA00047848"/>
    </source>
</evidence>
<name>A0A3N4LRW7_9PEZI</name>
<organism evidence="10 11">
    <name type="scientific">Terfezia boudieri ATCC MYA-4762</name>
    <dbReference type="NCBI Taxonomy" id="1051890"/>
    <lineage>
        <taxon>Eukaryota</taxon>
        <taxon>Fungi</taxon>
        <taxon>Dikarya</taxon>
        <taxon>Ascomycota</taxon>
        <taxon>Pezizomycotina</taxon>
        <taxon>Pezizomycetes</taxon>
        <taxon>Pezizales</taxon>
        <taxon>Pezizaceae</taxon>
        <taxon>Terfezia</taxon>
    </lineage>
</organism>
<evidence type="ECO:0000259" key="9">
    <source>
        <dbReference type="PROSITE" id="PS51671"/>
    </source>
</evidence>
<dbReference type="PANTHER" id="PTHR21022:SF19">
    <property type="entry name" value="PREPHENATE DEHYDRATASE-RELATED"/>
    <property type="match status" value="1"/>
</dbReference>
<evidence type="ECO:0000256" key="6">
    <source>
        <dbReference type="ARBA" id="ARBA00023239"/>
    </source>
</evidence>
<dbReference type="FunCoup" id="A0A3N4LRW7">
    <property type="interactions" value="121"/>
</dbReference>
<dbReference type="PROSITE" id="PS51671">
    <property type="entry name" value="ACT"/>
    <property type="match status" value="1"/>
</dbReference>
<dbReference type="InterPro" id="IPR008242">
    <property type="entry name" value="Chor_mutase/pphenate_deHydtase"/>
</dbReference>
<dbReference type="Pfam" id="PF00800">
    <property type="entry name" value="PDT"/>
    <property type="match status" value="1"/>
</dbReference>
<keyword evidence="4" id="KW-0057">Aromatic amino acid biosynthesis</keyword>